<evidence type="ECO:0000313" key="8">
    <source>
        <dbReference type="Proteomes" id="UP000008810"/>
    </source>
</evidence>
<feature type="chain" id="PRO_5014095120" description="Bifunctional inhibitor/plant lipid transfer protein/seed storage helical domain-containing protein" evidence="4">
    <location>
        <begin position="21"/>
        <end position="94"/>
    </location>
</feature>
<accession>I1I579</accession>
<evidence type="ECO:0000256" key="1">
    <source>
        <dbReference type="ARBA" id="ARBA00009707"/>
    </source>
</evidence>
<protein>
    <recommendedName>
        <fullName evidence="5">Bifunctional inhibitor/plant lipid transfer protein/seed storage helical domain-containing protein</fullName>
    </recommendedName>
</protein>
<dbReference type="OMA" id="CICAYLE"/>
<dbReference type="GO" id="GO:0008289">
    <property type="term" value="F:lipid binding"/>
    <property type="evidence" value="ECO:0007669"/>
    <property type="project" value="UniProtKB-KW"/>
</dbReference>
<feature type="signal peptide" evidence="4">
    <location>
        <begin position="1"/>
        <end position="20"/>
    </location>
</feature>
<evidence type="ECO:0000256" key="3">
    <source>
        <dbReference type="ARBA" id="ARBA00023121"/>
    </source>
</evidence>
<dbReference type="EnsemblPlants" id="KQJ97365">
    <property type="protein sequence ID" value="KQJ97365"/>
    <property type="gene ID" value="BRADI_3g30290v3"/>
</dbReference>
<feature type="domain" description="Bifunctional inhibitor/plant lipid transfer protein/seed storage helical" evidence="5">
    <location>
        <begin position="39"/>
        <end position="92"/>
    </location>
</feature>
<dbReference type="Proteomes" id="UP000008810">
    <property type="component" value="Chromosome 3"/>
</dbReference>
<dbReference type="InterPro" id="IPR016140">
    <property type="entry name" value="Bifunc_inhib/LTP/seed_store"/>
</dbReference>
<keyword evidence="4" id="KW-0732">Signal</keyword>
<keyword evidence="2" id="KW-0813">Transport</keyword>
<evidence type="ECO:0000259" key="5">
    <source>
        <dbReference type="SMART" id="SM00499"/>
    </source>
</evidence>
<name>I1I579_BRADI</name>
<sequence length="94" mass="9680">MARAAAICMVLAMVVVAATAAIAADQLPPECKVEKLELCKPAFISGAAPSESCCAILRAQDRCLCIYINGGYLSSHNVGKTVKACGLAIPVCPL</sequence>
<evidence type="ECO:0000256" key="2">
    <source>
        <dbReference type="ARBA" id="ARBA00022448"/>
    </source>
</evidence>
<dbReference type="GO" id="GO:0006869">
    <property type="term" value="P:lipid transport"/>
    <property type="evidence" value="ECO:0007669"/>
    <property type="project" value="InterPro"/>
</dbReference>
<dbReference type="PANTHER" id="PTHR33214:SF78">
    <property type="entry name" value="BIFUNCTIONAL INHIBITOR_PLANT LIPID TRANSFER PROTEIN_SEED STORAGE HELICAL DOMAIN-CONTAINING PROTEIN"/>
    <property type="match status" value="1"/>
</dbReference>
<proteinExistence type="inferred from homology"/>
<dbReference type="Gramene" id="KQJ97365">
    <property type="protein sequence ID" value="KQJ97365"/>
    <property type="gene ID" value="BRADI_3g30290v3"/>
</dbReference>
<dbReference type="InterPro" id="IPR033872">
    <property type="entry name" value="nsLTP2"/>
</dbReference>
<gene>
    <name evidence="6" type="ORF">BRADI_3g30290v3</name>
</gene>
<keyword evidence="8" id="KW-1185">Reference proteome</keyword>
<dbReference type="PANTHER" id="PTHR33214">
    <property type="entry name" value="BIFUNCTIONAL INHIBITOR/LIPID-TRANSFER PROTEIN/SEED STORAGE 2S ALBUMIN SUPERFAMILY PROTEIN"/>
    <property type="match status" value="1"/>
</dbReference>
<evidence type="ECO:0000313" key="7">
    <source>
        <dbReference type="EnsemblPlants" id="KQJ97365"/>
    </source>
</evidence>
<organism evidence="7">
    <name type="scientific">Brachypodium distachyon</name>
    <name type="common">Purple false brome</name>
    <name type="synonym">Trachynia distachya</name>
    <dbReference type="NCBI Taxonomy" id="15368"/>
    <lineage>
        <taxon>Eukaryota</taxon>
        <taxon>Viridiplantae</taxon>
        <taxon>Streptophyta</taxon>
        <taxon>Embryophyta</taxon>
        <taxon>Tracheophyta</taxon>
        <taxon>Spermatophyta</taxon>
        <taxon>Magnoliopsida</taxon>
        <taxon>Liliopsida</taxon>
        <taxon>Poales</taxon>
        <taxon>Poaceae</taxon>
        <taxon>BOP clade</taxon>
        <taxon>Pooideae</taxon>
        <taxon>Stipodae</taxon>
        <taxon>Brachypodieae</taxon>
        <taxon>Brachypodium</taxon>
    </lineage>
</organism>
<comment type="similarity">
    <text evidence="1">Belongs to the plant LTP family. B11E subfamily.</text>
</comment>
<dbReference type="EMBL" id="CM000882">
    <property type="protein sequence ID" value="KQJ97365.1"/>
    <property type="molecule type" value="Genomic_DNA"/>
</dbReference>
<dbReference type="Gene3D" id="1.10.110.10">
    <property type="entry name" value="Plant lipid-transfer and hydrophobic proteins"/>
    <property type="match status" value="1"/>
</dbReference>
<dbReference type="InterPro" id="IPR036312">
    <property type="entry name" value="Bifun_inhib/LTP/seed_sf"/>
</dbReference>
<dbReference type="InParanoid" id="I1I579"/>
<dbReference type="AlphaFoldDB" id="I1I579"/>
<reference evidence="6 7" key="1">
    <citation type="journal article" date="2010" name="Nature">
        <title>Genome sequencing and analysis of the model grass Brachypodium distachyon.</title>
        <authorList>
            <consortium name="International Brachypodium Initiative"/>
        </authorList>
    </citation>
    <scope>NUCLEOTIDE SEQUENCE [LARGE SCALE GENOMIC DNA]</scope>
    <source>
        <strain evidence="6 7">Bd21</strain>
    </source>
</reference>
<evidence type="ECO:0000256" key="4">
    <source>
        <dbReference type="SAM" id="SignalP"/>
    </source>
</evidence>
<evidence type="ECO:0000313" key="6">
    <source>
        <dbReference type="EMBL" id="KQJ97365.1"/>
    </source>
</evidence>
<dbReference type="HOGENOM" id="CLU_158223_2_0_1"/>
<keyword evidence="3" id="KW-0446">Lipid-binding</keyword>
<reference evidence="7" key="3">
    <citation type="submission" date="2018-08" db="UniProtKB">
        <authorList>
            <consortium name="EnsemblPlants"/>
        </authorList>
    </citation>
    <scope>IDENTIFICATION</scope>
    <source>
        <strain evidence="7">cv. Bd21</strain>
    </source>
</reference>
<dbReference type="SUPFAM" id="SSF47699">
    <property type="entry name" value="Bifunctional inhibitor/lipid-transfer protein/seed storage 2S albumin"/>
    <property type="match status" value="1"/>
</dbReference>
<dbReference type="OrthoDB" id="665742at2759"/>
<dbReference type="SMART" id="SM00499">
    <property type="entry name" value="AAI"/>
    <property type="match status" value="1"/>
</dbReference>
<reference evidence="6" key="2">
    <citation type="submission" date="2017-06" db="EMBL/GenBank/DDBJ databases">
        <title>WGS assembly of Brachypodium distachyon.</title>
        <authorList>
            <consortium name="The International Brachypodium Initiative"/>
            <person name="Lucas S."/>
            <person name="Harmon-Smith M."/>
            <person name="Lail K."/>
            <person name="Tice H."/>
            <person name="Grimwood J."/>
            <person name="Bruce D."/>
            <person name="Barry K."/>
            <person name="Shu S."/>
            <person name="Lindquist E."/>
            <person name="Wang M."/>
            <person name="Pitluck S."/>
            <person name="Vogel J.P."/>
            <person name="Garvin D.F."/>
            <person name="Mockler T.C."/>
            <person name="Schmutz J."/>
            <person name="Rokhsar D."/>
            <person name="Bevan M.W."/>
        </authorList>
    </citation>
    <scope>NUCLEOTIDE SEQUENCE</scope>
    <source>
        <strain evidence="6">Bd21</strain>
    </source>
</reference>